<sequence>MANIPQLDAEQEQKVRDYLDGFEDWGRISAVNERVVKQTNLIPPVYIALIGSDAIRDNGLISTVSKFAIQYDSKQLVRGGAVEYGPHIGELESVFLTVFGRRLRVDMELGSHTRGEYNEE</sequence>
<dbReference type="OMA" id="AVECDPF"/>
<accession>N1PCJ3</accession>
<dbReference type="AlphaFoldDB" id="N1PCJ3"/>
<gene>
    <name evidence="1" type="ORF">DOTSEDRAFT_29596</name>
</gene>
<keyword evidence="2" id="KW-1185">Reference proteome</keyword>
<dbReference type="Proteomes" id="UP000016933">
    <property type="component" value="Unassembled WGS sequence"/>
</dbReference>
<dbReference type="EMBL" id="KB446547">
    <property type="protein sequence ID" value="EME38568.1"/>
    <property type="molecule type" value="Genomic_DNA"/>
</dbReference>
<proteinExistence type="predicted"/>
<reference evidence="2" key="1">
    <citation type="journal article" date="2012" name="PLoS Genet.">
        <title>The genomes of the fungal plant pathogens Cladosporium fulvum and Dothistroma septosporum reveal adaptation to different hosts and lifestyles but also signatures of common ancestry.</title>
        <authorList>
            <person name="de Wit P.J.G.M."/>
            <person name="van der Burgt A."/>
            <person name="Oekmen B."/>
            <person name="Stergiopoulos I."/>
            <person name="Abd-Elsalam K.A."/>
            <person name="Aerts A.L."/>
            <person name="Bahkali A.H."/>
            <person name="Beenen H.G."/>
            <person name="Chettri P."/>
            <person name="Cox M.P."/>
            <person name="Datema E."/>
            <person name="de Vries R.P."/>
            <person name="Dhillon B."/>
            <person name="Ganley A.R."/>
            <person name="Griffiths S.A."/>
            <person name="Guo Y."/>
            <person name="Hamelin R.C."/>
            <person name="Henrissat B."/>
            <person name="Kabir M.S."/>
            <person name="Jashni M.K."/>
            <person name="Kema G."/>
            <person name="Klaubauf S."/>
            <person name="Lapidus A."/>
            <person name="Levasseur A."/>
            <person name="Lindquist E."/>
            <person name="Mehrabi R."/>
            <person name="Ohm R.A."/>
            <person name="Owen T.J."/>
            <person name="Salamov A."/>
            <person name="Schwelm A."/>
            <person name="Schijlen E."/>
            <person name="Sun H."/>
            <person name="van den Burg H.A."/>
            <person name="van Ham R.C.H.J."/>
            <person name="Zhang S."/>
            <person name="Goodwin S.B."/>
            <person name="Grigoriev I.V."/>
            <person name="Collemare J."/>
            <person name="Bradshaw R.E."/>
        </authorList>
    </citation>
    <scope>NUCLEOTIDE SEQUENCE [LARGE SCALE GENOMIC DNA]</scope>
    <source>
        <strain evidence="2">NZE10 / CBS 128990</strain>
    </source>
</reference>
<protein>
    <submittedName>
        <fullName evidence="1">Uncharacterized protein</fullName>
    </submittedName>
</protein>
<reference evidence="1 2" key="2">
    <citation type="journal article" date="2012" name="PLoS Pathog.">
        <title>Diverse lifestyles and strategies of plant pathogenesis encoded in the genomes of eighteen Dothideomycetes fungi.</title>
        <authorList>
            <person name="Ohm R.A."/>
            <person name="Feau N."/>
            <person name="Henrissat B."/>
            <person name="Schoch C.L."/>
            <person name="Horwitz B.A."/>
            <person name="Barry K.W."/>
            <person name="Condon B.J."/>
            <person name="Copeland A.C."/>
            <person name="Dhillon B."/>
            <person name="Glaser F."/>
            <person name="Hesse C.N."/>
            <person name="Kosti I."/>
            <person name="LaButti K."/>
            <person name="Lindquist E.A."/>
            <person name="Lucas S."/>
            <person name="Salamov A.A."/>
            <person name="Bradshaw R.E."/>
            <person name="Ciuffetti L."/>
            <person name="Hamelin R.C."/>
            <person name="Kema G.H.J."/>
            <person name="Lawrence C."/>
            <person name="Scott J.A."/>
            <person name="Spatafora J.W."/>
            <person name="Turgeon B.G."/>
            <person name="de Wit P.J.G.M."/>
            <person name="Zhong S."/>
            <person name="Goodwin S.B."/>
            <person name="Grigoriev I.V."/>
        </authorList>
    </citation>
    <scope>NUCLEOTIDE SEQUENCE [LARGE SCALE GENOMIC DNA]</scope>
    <source>
        <strain evidence="2">NZE10 / CBS 128990</strain>
    </source>
</reference>
<name>N1PCJ3_DOTSN</name>
<evidence type="ECO:0000313" key="1">
    <source>
        <dbReference type="EMBL" id="EME38568.1"/>
    </source>
</evidence>
<evidence type="ECO:0000313" key="2">
    <source>
        <dbReference type="Proteomes" id="UP000016933"/>
    </source>
</evidence>
<organism evidence="1 2">
    <name type="scientific">Dothistroma septosporum (strain NZE10 / CBS 128990)</name>
    <name type="common">Red band needle blight fungus</name>
    <name type="synonym">Mycosphaerella pini</name>
    <dbReference type="NCBI Taxonomy" id="675120"/>
    <lineage>
        <taxon>Eukaryota</taxon>
        <taxon>Fungi</taxon>
        <taxon>Dikarya</taxon>
        <taxon>Ascomycota</taxon>
        <taxon>Pezizomycotina</taxon>
        <taxon>Dothideomycetes</taxon>
        <taxon>Dothideomycetidae</taxon>
        <taxon>Mycosphaerellales</taxon>
        <taxon>Mycosphaerellaceae</taxon>
        <taxon>Dothistroma</taxon>
    </lineage>
</organism>
<dbReference type="HOGENOM" id="CLU_2049643_0_0_1"/>
<dbReference type="OrthoDB" id="10581111at2759"/>